<dbReference type="eggNOG" id="arCOG00280">
    <property type="taxonomic scope" value="Archaea"/>
</dbReference>
<dbReference type="PANTHER" id="PTHR30121">
    <property type="entry name" value="UNCHARACTERIZED PROTEIN YJGR-RELATED"/>
    <property type="match status" value="1"/>
</dbReference>
<feature type="region of interest" description="Disordered" evidence="1">
    <location>
        <begin position="1"/>
        <end position="59"/>
    </location>
</feature>
<evidence type="ECO:0000313" key="3">
    <source>
        <dbReference type="EMBL" id="EMA41991.1"/>
    </source>
</evidence>
<feature type="compositionally biased region" description="Low complexity" evidence="1">
    <location>
        <begin position="36"/>
        <end position="53"/>
    </location>
</feature>
<accession>M0M8E7</accession>
<feature type="compositionally biased region" description="Acidic residues" evidence="1">
    <location>
        <begin position="1"/>
        <end position="28"/>
    </location>
</feature>
<evidence type="ECO:0000313" key="4">
    <source>
        <dbReference type="Proteomes" id="UP000011566"/>
    </source>
</evidence>
<proteinExistence type="predicted"/>
<sequence length="653" mass="71635">MSDFDLPEDRESDGDTTEEQSAESDGGTDTETVTLESVGAGASESAGEEAIGSRSVDSDITERADDEVGHILGGNNIRIGRTEHLVEAYITTDRREDVQMGDYVQVPYPGGESLFAAVEALRYEPYTDLDDTSDAHHDIVSEESVDESEYVLVAELDPIASIETDETAVEAEEKYERGIVSKIPKPNADVTLTEDEAFLRTGLNIPHSGVFCGHLAVAGQRKTVAGNTVPYYIDNPGSVPDGSGGFDVESGEPAIWRHTLVAGSTGKGKTHFTKNLLRQFIGGKRYPTDDAHKELGVVIFDPANEYYQMRDDNDALQPGGEEAELGEELRNSPINVGGLDDDLQVYAPTVRGSSPDDAGEHSPFSIPFSLADEHPELLMPYKSTPVTRGALRDCLDDYFDKFDEPDEVEDGEPSLVDDDGTVPTYNGFIQFLNQNDYEESPLRERNEIGSGTWGAVMRRVKRSEFRAVFDADANRLDEVAHRMFEPGQVTVIPTRHLTSSREDLVVLSVLSYIIENKLKSDSVDTNVADTPLMVAVDEAHNYLSTPSSDDHRGQYIVNQARDAVRQGRKDQLGMMMITQNPEDIDDDVLKQTNTNVFLGLRAEVVQKVPSIPPEFARDIPKFGKGQAAVKAPDVEAVEVAGLRECLTRHGDDQ</sequence>
<dbReference type="OrthoDB" id="10575at2157"/>
<evidence type="ECO:0000259" key="2">
    <source>
        <dbReference type="Pfam" id="PF01935"/>
    </source>
</evidence>
<feature type="region of interest" description="Disordered" evidence="1">
    <location>
        <begin position="348"/>
        <end position="367"/>
    </location>
</feature>
<dbReference type="Gene3D" id="3.40.50.300">
    <property type="entry name" value="P-loop containing nucleotide triphosphate hydrolases"/>
    <property type="match status" value="2"/>
</dbReference>
<dbReference type="AlphaFoldDB" id="M0M8E7"/>
<organism evidence="3 4">
    <name type="scientific">Halococcus hamelinensis 100A6</name>
    <dbReference type="NCBI Taxonomy" id="1132509"/>
    <lineage>
        <taxon>Archaea</taxon>
        <taxon>Methanobacteriati</taxon>
        <taxon>Methanobacteriota</taxon>
        <taxon>Stenosarchaea group</taxon>
        <taxon>Halobacteria</taxon>
        <taxon>Halobacteriales</taxon>
        <taxon>Halococcaceae</taxon>
        <taxon>Halococcus</taxon>
    </lineage>
</organism>
<evidence type="ECO:0000256" key="1">
    <source>
        <dbReference type="SAM" id="MobiDB-lite"/>
    </source>
</evidence>
<dbReference type="InterPro" id="IPR002789">
    <property type="entry name" value="HerA_central"/>
</dbReference>
<feature type="domain" description="Helicase HerA central" evidence="2">
    <location>
        <begin position="255"/>
        <end position="511"/>
    </location>
</feature>
<keyword evidence="4" id="KW-1185">Reference proteome</keyword>
<dbReference type="Pfam" id="PF01935">
    <property type="entry name" value="DUF87"/>
    <property type="match status" value="1"/>
</dbReference>
<dbReference type="InterPro" id="IPR027417">
    <property type="entry name" value="P-loop_NTPase"/>
</dbReference>
<dbReference type="InterPro" id="IPR051162">
    <property type="entry name" value="T4SS_component"/>
</dbReference>
<dbReference type="PANTHER" id="PTHR30121:SF6">
    <property type="entry name" value="SLR6007 PROTEIN"/>
    <property type="match status" value="1"/>
</dbReference>
<dbReference type="Proteomes" id="UP000011566">
    <property type="component" value="Unassembled WGS sequence"/>
</dbReference>
<gene>
    <name evidence="3" type="ORF">C447_00335</name>
</gene>
<dbReference type="RefSeq" id="WP_007689693.1">
    <property type="nucleotide sequence ID" value="NZ_AJRK01000420.1"/>
</dbReference>
<name>M0M8E7_9EURY</name>
<dbReference type="SUPFAM" id="SSF52540">
    <property type="entry name" value="P-loop containing nucleoside triphosphate hydrolases"/>
    <property type="match status" value="1"/>
</dbReference>
<reference evidence="3 4" key="1">
    <citation type="journal article" date="2014" name="PLoS Genet.">
        <title>Phylogenetically driven sequencing of extremely halophilic archaea reveals strategies for static and dynamic osmo-response.</title>
        <authorList>
            <person name="Becker E.A."/>
            <person name="Seitzer P.M."/>
            <person name="Tritt A."/>
            <person name="Larsen D."/>
            <person name="Krusor M."/>
            <person name="Yao A.I."/>
            <person name="Wu D."/>
            <person name="Madern D."/>
            <person name="Eisen J.A."/>
            <person name="Darling A.E."/>
            <person name="Facciotti M.T."/>
        </authorList>
    </citation>
    <scope>NUCLEOTIDE SEQUENCE [LARGE SCALE GENOMIC DNA]</scope>
    <source>
        <strain evidence="3 4">100A6</strain>
    </source>
</reference>
<dbReference type="PATRIC" id="fig|1132509.6.peg.82"/>
<comment type="caution">
    <text evidence="3">The sequence shown here is derived from an EMBL/GenBank/DDBJ whole genome shotgun (WGS) entry which is preliminary data.</text>
</comment>
<protein>
    <recommendedName>
        <fullName evidence="2">Helicase HerA central domain-containing protein</fullName>
    </recommendedName>
</protein>
<dbReference type="EMBL" id="AOMB01000003">
    <property type="protein sequence ID" value="EMA41991.1"/>
    <property type="molecule type" value="Genomic_DNA"/>
</dbReference>